<evidence type="ECO:0000256" key="2">
    <source>
        <dbReference type="ARBA" id="ARBA00023015"/>
    </source>
</evidence>
<dbReference type="Proteomes" id="UP001604277">
    <property type="component" value="Unassembled WGS sequence"/>
</dbReference>
<evidence type="ECO:0000256" key="1">
    <source>
        <dbReference type="ARBA" id="ARBA00004123"/>
    </source>
</evidence>
<comment type="caution">
    <text evidence="8">The sequence shown here is derived from an EMBL/GenBank/DDBJ whole genome shotgun (WGS) entry which is preliminary data.</text>
</comment>
<organism evidence="8 9">
    <name type="scientific">Forsythia ovata</name>
    <dbReference type="NCBI Taxonomy" id="205694"/>
    <lineage>
        <taxon>Eukaryota</taxon>
        <taxon>Viridiplantae</taxon>
        <taxon>Streptophyta</taxon>
        <taxon>Embryophyta</taxon>
        <taxon>Tracheophyta</taxon>
        <taxon>Spermatophyta</taxon>
        <taxon>Magnoliopsida</taxon>
        <taxon>eudicotyledons</taxon>
        <taxon>Gunneridae</taxon>
        <taxon>Pentapetalae</taxon>
        <taxon>asterids</taxon>
        <taxon>lamiids</taxon>
        <taxon>Lamiales</taxon>
        <taxon>Oleaceae</taxon>
        <taxon>Forsythieae</taxon>
        <taxon>Forsythia</taxon>
    </lineage>
</organism>
<dbReference type="SMART" id="SM00353">
    <property type="entry name" value="HLH"/>
    <property type="match status" value="1"/>
</dbReference>
<evidence type="ECO:0000256" key="4">
    <source>
        <dbReference type="ARBA" id="ARBA00023242"/>
    </source>
</evidence>
<keyword evidence="4" id="KW-0539">Nucleus</keyword>
<comment type="subcellular location">
    <subcellularLocation>
        <location evidence="1">Nucleus</location>
    </subcellularLocation>
</comment>
<feature type="domain" description="BHLH" evidence="6">
    <location>
        <begin position="151"/>
        <end position="200"/>
    </location>
</feature>
<evidence type="ECO:0000256" key="5">
    <source>
        <dbReference type="SAM" id="MobiDB-lite"/>
    </source>
</evidence>
<dbReference type="AlphaFoldDB" id="A0ABD1WQG0"/>
<reference evidence="8" key="1">
    <citation type="submission" date="2024-07" db="EMBL/GenBank/DDBJ databases">
        <title>Two chromosome-level genome assemblies of Korean endemic species Abeliophyllum distichum and Forsythia ovata (Oleaceae).</title>
        <authorList>
            <person name="Mun J.H."/>
        </authorList>
    </citation>
    <scope>NUCLEOTIDE SEQUENCE</scope>
    <source>
        <strain evidence="8">KNKB202402200001</strain>
        <tissue evidence="8">Leaf</tissue>
    </source>
</reference>
<dbReference type="InterPro" id="IPR051358">
    <property type="entry name" value="TF_AMS/ICE1/BHLH6-like"/>
</dbReference>
<feature type="compositionally biased region" description="Basic and acidic residues" evidence="5">
    <location>
        <begin position="140"/>
        <end position="150"/>
    </location>
</feature>
<dbReference type="PANTHER" id="PTHR31945">
    <property type="entry name" value="TRANSCRIPTION FACTOR SCREAM2-RELATED"/>
    <property type="match status" value="1"/>
</dbReference>
<evidence type="ECO:0000256" key="3">
    <source>
        <dbReference type="ARBA" id="ARBA00023163"/>
    </source>
</evidence>
<evidence type="ECO:0000313" key="9">
    <source>
        <dbReference type="Proteomes" id="UP001604277"/>
    </source>
</evidence>
<proteinExistence type="predicted"/>
<dbReference type="InterPro" id="IPR036638">
    <property type="entry name" value="HLH_DNA-bd_sf"/>
</dbReference>
<dbReference type="Gene3D" id="4.10.280.10">
    <property type="entry name" value="Helix-loop-helix DNA-binding domain"/>
    <property type="match status" value="1"/>
</dbReference>
<dbReference type="InterPro" id="IPR054502">
    <property type="entry name" value="bHLH-TF_ACT-like_plant"/>
</dbReference>
<reference evidence="9" key="2">
    <citation type="submission" date="2024-07" db="EMBL/GenBank/DDBJ databases">
        <title>Two chromosome-level genome assemblies of Korean endemic species Abeliophyllum distichum and Forsythia ovata (Oleaceae).</title>
        <authorList>
            <person name="Jang H."/>
        </authorList>
    </citation>
    <scope>NUCLEOTIDE SEQUENCE [LARGE SCALE GENOMIC DNA]</scope>
</reference>
<dbReference type="SUPFAM" id="SSF47459">
    <property type="entry name" value="HLH, helix-loop-helix DNA-binding domain"/>
    <property type="match status" value="1"/>
</dbReference>
<feature type="region of interest" description="Disordered" evidence="5">
    <location>
        <begin position="138"/>
        <end position="163"/>
    </location>
</feature>
<sequence length="321" mass="36727">MEFSILEELMAPRIENWASFPNGVNEVLPNVWSFSSFDQTPDFEMSNPSLLGQFSHRYPLYEPQMFLDNFTVPEFCSSNNCQNENLIPIQEDYTANLENEEFGFIDNALNGFEQETSSFKVETLEAPRNMDISNVGFSTTERKSKSKKADGLPSKNLMAERRRRKRLNDRLSMLRSIVPKISKMDRTSILGDTIDYMKELLDKINKLREEEIDENMNLTGNLKEMKPSDDQSLVRNPSKFDVERKNQDTHIEICCASKPELLLSTLSTLEALGLDIQQCVISCFNDFSLQASCYEAVEHRSIMSPDDVKQALFRNSGYGGT</sequence>
<dbReference type="EMBL" id="JBFOLJ010000002">
    <property type="protein sequence ID" value="KAL2551701.1"/>
    <property type="molecule type" value="Genomic_DNA"/>
</dbReference>
<dbReference type="EMBL" id="JBFOLJ010000002">
    <property type="protein sequence ID" value="KAL2551904.1"/>
    <property type="molecule type" value="Genomic_DNA"/>
</dbReference>
<dbReference type="Pfam" id="PF00010">
    <property type="entry name" value="HLH"/>
    <property type="match status" value="1"/>
</dbReference>
<dbReference type="PANTHER" id="PTHR31945:SF150">
    <property type="entry name" value="TRANSCRIPTION FACTOR BHLH93-LIKE"/>
    <property type="match status" value="1"/>
</dbReference>
<protein>
    <submittedName>
        <fullName evidence="8">Transcription factor bHLH</fullName>
    </submittedName>
</protein>
<evidence type="ECO:0000259" key="6">
    <source>
        <dbReference type="PROSITE" id="PS50888"/>
    </source>
</evidence>
<dbReference type="InterPro" id="IPR011598">
    <property type="entry name" value="bHLH_dom"/>
</dbReference>
<dbReference type="GO" id="GO:0080090">
    <property type="term" value="P:regulation of primary metabolic process"/>
    <property type="evidence" value="ECO:0007669"/>
    <property type="project" value="UniProtKB-ARBA"/>
</dbReference>
<dbReference type="GO" id="GO:0005634">
    <property type="term" value="C:nucleus"/>
    <property type="evidence" value="ECO:0007669"/>
    <property type="project" value="UniProtKB-SubCell"/>
</dbReference>
<gene>
    <name evidence="7" type="ORF">Fot_05320</name>
    <name evidence="8" type="ORF">Fot_05523</name>
</gene>
<keyword evidence="2" id="KW-0805">Transcription regulation</keyword>
<dbReference type="Pfam" id="PF22754">
    <property type="entry name" value="bHLH-TF_ACT-like_plant"/>
    <property type="match status" value="1"/>
</dbReference>
<name>A0ABD1WQG0_9LAMI</name>
<keyword evidence="9" id="KW-1185">Reference proteome</keyword>
<keyword evidence="3" id="KW-0804">Transcription</keyword>
<evidence type="ECO:0000313" key="8">
    <source>
        <dbReference type="EMBL" id="KAL2551904.1"/>
    </source>
</evidence>
<evidence type="ECO:0000313" key="7">
    <source>
        <dbReference type="EMBL" id="KAL2551701.1"/>
    </source>
</evidence>
<dbReference type="PROSITE" id="PS50888">
    <property type="entry name" value="BHLH"/>
    <property type="match status" value="1"/>
</dbReference>
<accession>A0ABD1WQG0</accession>